<reference evidence="2" key="1">
    <citation type="journal article" date="2022" name="Int. J. Mol. Sci.">
        <title>Draft Genome of Tanacetum Coccineum: Genomic Comparison of Closely Related Tanacetum-Family Plants.</title>
        <authorList>
            <person name="Yamashiro T."/>
            <person name="Shiraishi A."/>
            <person name="Nakayama K."/>
            <person name="Satake H."/>
        </authorList>
    </citation>
    <scope>NUCLEOTIDE SEQUENCE</scope>
</reference>
<protein>
    <submittedName>
        <fullName evidence="2">Uncharacterized protein</fullName>
    </submittedName>
</protein>
<dbReference type="EMBL" id="BQNB010017173">
    <property type="protein sequence ID" value="GJT60154.1"/>
    <property type="molecule type" value="Genomic_DNA"/>
</dbReference>
<feature type="compositionally biased region" description="Basic and acidic residues" evidence="1">
    <location>
        <begin position="42"/>
        <end position="52"/>
    </location>
</feature>
<feature type="compositionally biased region" description="Basic and acidic residues" evidence="1">
    <location>
        <begin position="7"/>
        <end position="24"/>
    </location>
</feature>
<feature type="region of interest" description="Disordered" evidence="1">
    <location>
        <begin position="1"/>
        <end position="97"/>
    </location>
</feature>
<reference evidence="2" key="2">
    <citation type="submission" date="2022-01" db="EMBL/GenBank/DDBJ databases">
        <authorList>
            <person name="Yamashiro T."/>
            <person name="Shiraishi A."/>
            <person name="Satake H."/>
            <person name="Nakayama K."/>
        </authorList>
    </citation>
    <scope>NUCLEOTIDE SEQUENCE</scope>
</reference>
<feature type="compositionally biased region" description="Polar residues" evidence="1">
    <location>
        <begin position="28"/>
        <end position="41"/>
    </location>
</feature>
<keyword evidence="3" id="KW-1185">Reference proteome</keyword>
<sequence length="381" mass="43717">MKKRRTGKDVESSVKSLKSKESAKGKPPSNTSKTGKSVSTDKSAHEPEHVVPMDDEEPNLNNVANDADGPQVDVIPKISNQDWFKPPPRPETPGPDWNIVKTIDDALEQSWFKEMIQAEKPLLMFDELMSTCKSCVKLEYNIEECYRDLTDQLNWINPEGHKSPVDMSKPLPLKDKEGRLTIPIEFFFNNDLEYLKAGNSERTYSSSITKTPVARYTMEGIEDLIPTLWSLVKIAYDKDAALGISHWGPQRQHVQIEKKSGYGYLEEIVVRRANQKLYKFKEGDFLDLYLNDIEDMLLLIAQNKLFNLEGDVIVDFVTSLKMFTRRIIVQNRVEDLQLAYTKKVLKRINMEKSHSLSTPIAVRSLDVEKYTFRPPKDDEDT</sequence>
<evidence type="ECO:0000313" key="2">
    <source>
        <dbReference type="EMBL" id="GJT60154.1"/>
    </source>
</evidence>
<organism evidence="2 3">
    <name type="scientific">Tanacetum coccineum</name>
    <dbReference type="NCBI Taxonomy" id="301880"/>
    <lineage>
        <taxon>Eukaryota</taxon>
        <taxon>Viridiplantae</taxon>
        <taxon>Streptophyta</taxon>
        <taxon>Embryophyta</taxon>
        <taxon>Tracheophyta</taxon>
        <taxon>Spermatophyta</taxon>
        <taxon>Magnoliopsida</taxon>
        <taxon>eudicotyledons</taxon>
        <taxon>Gunneridae</taxon>
        <taxon>Pentapetalae</taxon>
        <taxon>asterids</taxon>
        <taxon>campanulids</taxon>
        <taxon>Asterales</taxon>
        <taxon>Asteraceae</taxon>
        <taxon>Asteroideae</taxon>
        <taxon>Anthemideae</taxon>
        <taxon>Anthemidinae</taxon>
        <taxon>Tanacetum</taxon>
    </lineage>
</organism>
<name>A0ABQ5FAX3_9ASTR</name>
<evidence type="ECO:0000313" key="3">
    <source>
        <dbReference type="Proteomes" id="UP001151760"/>
    </source>
</evidence>
<gene>
    <name evidence="2" type="ORF">Tco_1003687</name>
</gene>
<accession>A0ABQ5FAX3</accession>
<comment type="caution">
    <text evidence="2">The sequence shown here is derived from an EMBL/GenBank/DDBJ whole genome shotgun (WGS) entry which is preliminary data.</text>
</comment>
<evidence type="ECO:0000256" key="1">
    <source>
        <dbReference type="SAM" id="MobiDB-lite"/>
    </source>
</evidence>
<proteinExistence type="predicted"/>
<dbReference type="Proteomes" id="UP001151760">
    <property type="component" value="Unassembled WGS sequence"/>
</dbReference>